<sequence length="429" mass="46556">MSGYAVLDSGNYDLQIATGFLVDAFTLDDPVRGVLDDPDYVLDGTTEFASVLESTTNIAVKRGRRDIGDQFSAGTITFNITDVDGIFNPFDENSPYYNTPDSQPGLAPMRQMKLIRYDSTNTPELLFSGYVINYDYNFGLGELDSVTVYGADQFYLLSQTYLDELNVTAQLSGARISTVLSLPEVDFPLAQRNIATGTVNLGHDAAYTVSAGTNALSYIAQINQTAEFGRIFMSREGDFTFQNRIGNTLSNPVADFHDDGTAIPYTNCGISFQADAVINRAVLTGLDGTTATAEDTGSIAQYFIQTASIGNSLLHTQGEIDTAAAYQLFPQPEPRFTSVETPFLALTTAQKDTLAVVEIGDTITVQKTFQTGVTTTSLAQELSVEGIEHYIDYQSGHRVAYFTSPTTVVYELILNDAVYGIIDADNVLG</sequence>
<dbReference type="EMBL" id="LR796803">
    <property type="protein sequence ID" value="CAB4167192.1"/>
    <property type="molecule type" value="Genomic_DNA"/>
</dbReference>
<accession>A0A6J5P7Z9</accession>
<organism evidence="2">
    <name type="scientific">uncultured Caudovirales phage</name>
    <dbReference type="NCBI Taxonomy" id="2100421"/>
    <lineage>
        <taxon>Viruses</taxon>
        <taxon>Duplodnaviria</taxon>
        <taxon>Heunggongvirae</taxon>
        <taxon>Uroviricota</taxon>
        <taxon>Caudoviricetes</taxon>
        <taxon>Peduoviridae</taxon>
        <taxon>Maltschvirus</taxon>
        <taxon>Maltschvirus maltsch</taxon>
    </lineage>
</organism>
<name>A0A6J5P7Z9_9CAUD</name>
<dbReference type="EMBL" id="LR796451">
    <property type="protein sequence ID" value="CAB4145652.1"/>
    <property type="molecule type" value="Genomic_DNA"/>
</dbReference>
<proteinExistence type="predicted"/>
<protein>
    <submittedName>
        <fullName evidence="2">Uncharacterized protein</fullName>
    </submittedName>
</protein>
<evidence type="ECO:0000313" key="1">
    <source>
        <dbReference type="EMBL" id="CAB4145652.1"/>
    </source>
</evidence>
<evidence type="ECO:0000313" key="2">
    <source>
        <dbReference type="EMBL" id="CAB4167192.1"/>
    </source>
</evidence>
<reference evidence="2" key="1">
    <citation type="submission" date="2020-04" db="EMBL/GenBank/DDBJ databases">
        <authorList>
            <person name="Chiriac C."/>
            <person name="Salcher M."/>
            <person name="Ghai R."/>
            <person name="Kavagutti S V."/>
        </authorList>
    </citation>
    <scope>NUCLEOTIDE SEQUENCE</scope>
</reference>
<gene>
    <name evidence="1" type="ORF">UFOVP487_21</name>
    <name evidence="2" type="ORF">UFOVP869_2</name>
</gene>